<name>A0AA88DDR1_FICCA</name>
<keyword evidence="2" id="KW-1185">Reference proteome</keyword>
<gene>
    <name evidence="1" type="ORF">TIFTF001_020526</name>
</gene>
<evidence type="ECO:0000313" key="2">
    <source>
        <dbReference type="Proteomes" id="UP001187192"/>
    </source>
</evidence>
<dbReference type="EMBL" id="BTGU01000037">
    <property type="protein sequence ID" value="GMN51372.1"/>
    <property type="molecule type" value="Genomic_DNA"/>
</dbReference>
<reference evidence="1" key="1">
    <citation type="submission" date="2023-07" db="EMBL/GenBank/DDBJ databases">
        <title>draft genome sequence of fig (Ficus carica).</title>
        <authorList>
            <person name="Takahashi T."/>
            <person name="Nishimura K."/>
        </authorList>
    </citation>
    <scope>NUCLEOTIDE SEQUENCE</scope>
</reference>
<proteinExistence type="predicted"/>
<dbReference type="AlphaFoldDB" id="A0AA88DDR1"/>
<dbReference type="Proteomes" id="UP001187192">
    <property type="component" value="Unassembled WGS sequence"/>
</dbReference>
<accession>A0AA88DDR1</accession>
<comment type="caution">
    <text evidence="1">The sequence shown here is derived from an EMBL/GenBank/DDBJ whole genome shotgun (WGS) entry which is preliminary data.</text>
</comment>
<protein>
    <submittedName>
        <fullName evidence="1">Uncharacterized protein</fullName>
    </submittedName>
</protein>
<sequence>MSPEVVWDTSGELYIASYKTGLGWDELNPNDPWNTRNMCGFCGRMLWLVNGKLWGMTAVRFCGYGVAFVGGFSGHGSFSFTEWLLQEAEELFYRPFECDKESCIGNGCLKR</sequence>
<evidence type="ECO:0000313" key="1">
    <source>
        <dbReference type="EMBL" id="GMN51372.1"/>
    </source>
</evidence>
<organism evidence="1 2">
    <name type="scientific">Ficus carica</name>
    <name type="common">Common fig</name>
    <dbReference type="NCBI Taxonomy" id="3494"/>
    <lineage>
        <taxon>Eukaryota</taxon>
        <taxon>Viridiplantae</taxon>
        <taxon>Streptophyta</taxon>
        <taxon>Embryophyta</taxon>
        <taxon>Tracheophyta</taxon>
        <taxon>Spermatophyta</taxon>
        <taxon>Magnoliopsida</taxon>
        <taxon>eudicotyledons</taxon>
        <taxon>Gunneridae</taxon>
        <taxon>Pentapetalae</taxon>
        <taxon>rosids</taxon>
        <taxon>fabids</taxon>
        <taxon>Rosales</taxon>
        <taxon>Moraceae</taxon>
        <taxon>Ficeae</taxon>
        <taxon>Ficus</taxon>
    </lineage>
</organism>